<keyword evidence="2" id="KW-1185">Reference proteome</keyword>
<gene>
    <name evidence="1" type="ORF">M9H77_24148</name>
</gene>
<evidence type="ECO:0000313" key="1">
    <source>
        <dbReference type="EMBL" id="KAI5664825.1"/>
    </source>
</evidence>
<dbReference type="Proteomes" id="UP001060085">
    <property type="component" value="Linkage Group LG05"/>
</dbReference>
<organism evidence="1 2">
    <name type="scientific">Catharanthus roseus</name>
    <name type="common">Madagascar periwinkle</name>
    <name type="synonym">Vinca rosea</name>
    <dbReference type="NCBI Taxonomy" id="4058"/>
    <lineage>
        <taxon>Eukaryota</taxon>
        <taxon>Viridiplantae</taxon>
        <taxon>Streptophyta</taxon>
        <taxon>Embryophyta</taxon>
        <taxon>Tracheophyta</taxon>
        <taxon>Spermatophyta</taxon>
        <taxon>Magnoliopsida</taxon>
        <taxon>eudicotyledons</taxon>
        <taxon>Gunneridae</taxon>
        <taxon>Pentapetalae</taxon>
        <taxon>asterids</taxon>
        <taxon>lamiids</taxon>
        <taxon>Gentianales</taxon>
        <taxon>Apocynaceae</taxon>
        <taxon>Rauvolfioideae</taxon>
        <taxon>Vinceae</taxon>
        <taxon>Catharanthinae</taxon>
        <taxon>Catharanthus</taxon>
    </lineage>
</organism>
<protein>
    <submittedName>
        <fullName evidence="1">Uncharacterized protein</fullName>
    </submittedName>
</protein>
<dbReference type="EMBL" id="CM044705">
    <property type="protein sequence ID" value="KAI5664825.1"/>
    <property type="molecule type" value="Genomic_DNA"/>
</dbReference>
<name>A0ACC0AVA9_CATRO</name>
<reference evidence="2" key="1">
    <citation type="journal article" date="2023" name="Nat. Plants">
        <title>Single-cell RNA sequencing provides a high-resolution roadmap for understanding the multicellular compartmentation of specialized metabolism.</title>
        <authorList>
            <person name="Sun S."/>
            <person name="Shen X."/>
            <person name="Li Y."/>
            <person name="Li Y."/>
            <person name="Wang S."/>
            <person name="Li R."/>
            <person name="Zhang H."/>
            <person name="Shen G."/>
            <person name="Guo B."/>
            <person name="Wei J."/>
            <person name="Xu J."/>
            <person name="St-Pierre B."/>
            <person name="Chen S."/>
            <person name="Sun C."/>
        </authorList>
    </citation>
    <scope>NUCLEOTIDE SEQUENCE [LARGE SCALE GENOMIC DNA]</scope>
</reference>
<proteinExistence type="predicted"/>
<sequence>MIGGFTCWGLSWSPSTLHIDPDQGHRNVDTYMEDEESFLPLEELNIKHRTIKRKASAISADTPSLSECKTPPDLETFLAQGGRAEKQAKPPVYTGTEDTIDAKEFDLSNLGISVPSEMVNSLSPMVDISLEKYKILFKLWRKTLILKVLSKRFNYKVIEQRTKDLWKLEWDCELVDLEDGYYLARFCSVKDCTHILEGGPWIILGRYLTISKWRPNFSPVDNTISSTLVWVRFSGLPLELFDKVLLVDPLKWMRPPCLQLGGNQKGWNMTGYTLYALNTVSMGTELKLVKNSTKCSNPCIYIESFKPERGTKKTIEITSQHLRTIDDRTERKQNQEKSHTNKTPKGQTAARKMSIQGNPTTLDAECHSTIKAGPGTPKNMGQVRVNNKHTVGQSKFSILQDVPKEPDWANSVESLKKTLQAIPGPNEVSFAS</sequence>
<comment type="caution">
    <text evidence="1">The sequence shown here is derived from an EMBL/GenBank/DDBJ whole genome shotgun (WGS) entry which is preliminary data.</text>
</comment>
<accession>A0ACC0AVA9</accession>
<evidence type="ECO:0000313" key="2">
    <source>
        <dbReference type="Proteomes" id="UP001060085"/>
    </source>
</evidence>